<sequence>MAKSIYDTVPDVLSKAEEQSALYQACNAVARSYMANITRTSKATSDRAKAYGIALMAIRSAIQDPQQCKSDNTLLAIWLLGLYELLLGVRSDNEPVATPGWQIHNHVLSEMIRLRGSEQFTTRNGRNLFVVILNSVETKALMSGKENKDAFTCRIRALIDTGDLDEMLSNSPSILQDVDDVEQATQPLSHEKAVSSYMVDPPLTPYVQPKYQYPCYVGVQVLQSNFRMRLSYAVLEFLWYACKAPACTPQQRMIFKRYQRRCVEEIQALVNKASRVLHVLPDMGSDNLLDQREDAADELNGNDFRTGESPDTVQGPSGEAREPSAGAVRVCLDFEKQGRKSTLLFNHTDRGISVLRFRFGNETQAH</sequence>
<dbReference type="PANTHER" id="PTHR38791:SF5">
    <property type="entry name" value="TRANSCRIPTION FACTOR DBAG-RELATED"/>
    <property type="match status" value="1"/>
</dbReference>
<gene>
    <name evidence="2" type="ORF">PGRI_086460</name>
</gene>
<dbReference type="AlphaFoldDB" id="A0A135LTT1"/>
<evidence type="ECO:0000256" key="1">
    <source>
        <dbReference type="SAM" id="MobiDB-lite"/>
    </source>
</evidence>
<dbReference type="EMBL" id="LHQR01000026">
    <property type="protein sequence ID" value="KXG52362.1"/>
    <property type="molecule type" value="Genomic_DNA"/>
</dbReference>
<protein>
    <submittedName>
        <fullName evidence="2">Uncharacterized protein</fullName>
    </submittedName>
</protein>
<feature type="region of interest" description="Disordered" evidence="1">
    <location>
        <begin position="298"/>
        <end position="324"/>
    </location>
</feature>
<dbReference type="InterPro" id="IPR021858">
    <property type="entry name" value="Fun_TF"/>
</dbReference>
<keyword evidence="3" id="KW-1185">Reference proteome</keyword>
<dbReference type="InterPro" id="IPR053175">
    <property type="entry name" value="DHMBA_Reg_Transcription_Factor"/>
</dbReference>
<comment type="caution">
    <text evidence="2">The sequence shown here is derived from an EMBL/GenBank/DDBJ whole genome shotgun (WGS) entry which is preliminary data.</text>
</comment>
<accession>A0A135LTT1</accession>
<proteinExistence type="predicted"/>
<evidence type="ECO:0000313" key="2">
    <source>
        <dbReference type="EMBL" id="KXG52362.1"/>
    </source>
</evidence>
<organism evidence="2 3">
    <name type="scientific">Penicillium patulum</name>
    <name type="common">Penicillium griseofulvum</name>
    <dbReference type="NCBI Taxonomy" id="5078"/>
    <lineage>
        <taxon>Eukaryota</taxon>
        <taxon>Fungi</taxon>
        <taxon>Dikarya</taxon>
        <taxon>Ascomycota</taxon>
        <taxon>Pezizomycotina</taxon>
        <taxon>Eurotiomycetes</taxon>
        <taxon>Eurotiomycetidae</taxon>
        <taxon>Eurotiales</taxon>
        <taxon>Aspergillaceae</taxon>
        <taxon>Penicillium</taxon>
    </lineage>
</organism>
<dbReference type="Proteomes" id="UP000070168">
    <property type="component" value="Unassembled WGS sequence"/>
</dbReference>
<name>A0A135LTT1_PENPA</name>
<reference evidence="2 3" key="1">
    <citation type="journal article" date="2016" name="BMC Genomics">
        <title>Genome sequencing and secondary metabolism of the postharvest pathogen Penicillium griseofulvum.</title>
        <authorList>
            <person name="Banani H."/>
            <person name="Marcet-Houben M."/>
            <person name="Ballester A.R."/>
            <person name="Abbruscato P."/>
            <person name="Gonzalez-Candelas L."/>
            <person name="Gabaldon T."/>
            <person name="Spadaro D."/>
        </authorList>
    </citation>
    <scope>NUCLEOTIDE SEQUENCE [LARGE SCALE GENOMIC DNA]</scope>
    <source>
        <strain evidence="2 3">PG3</strain>
    </source>
</reference>
<dbReference type="OMA" id="MANITRT"/>
<dbReference type="OrthoDB" id="4491390at2759"/>
<evidence type="ECO:0000313" key="3">
    <source>
        <dbReference type="Proteomes" id="UP000070168"/>
    </source>
</evidence>
<dbReference type="RefSeq" id="XP_040650898.1">
    <property type="nucleotide sequence ID" value="XM_040796360.1"/>
</dbReference>
<dbReference type="GeneID" id="63711660"/>
<dbReference type="Pfam" id="PF11951">
    <property type="entry name" value="Fungal_trans_2"/>
    <property type="match status" value="1"/>
</dbReference>
<dbReference type="PANTHER" id="PTHR38791">
    <property type="entry name" value="ZN(II)2CYS6 TRANSCRIPTION FACTOR (EUROFUNG)-RELATED-RELATED"/>
    <property type="match status" value="1"/>
</dbReference>